<dbReference type="PANTHER" id="PTHR21139:SF42">
    <property type="entry name" value="TRIOSEPHOSPHATE ISOMERASE"/>
    <property type="match status" value="1"/>
</dbReference>
<keyword evidence="5 7" id="KW-0324">Glycolysis</keyword>
<dbReference type="GO" id="GO:0005829">
    <property type="term" value="C:cytosol"/>
    <property type="evidence" value="ECO:0007669"/>
    <property type="project" value="TreeGrafter"/>
</dbReference>
<dbReference type="OrthoDB" id="9809429at2"/>
<dbReference type="Proteomes" id="UP000293902">
    <property type="component" value="Chromosome"/>
</dbReference>
<feature type="binding site" evidence="7">
    <location>
        <position position="219"/>
    </location>
    <ligand>
        <name>substrate</name>
    </ligand>
</feature>
<evidence type="ECO:0000256" key="5">
    <source>
        <dbReference type="ARBA" id="ARBA00023152"/>
    </source>
</evidence>
<evidence type="ECO:0000256" key="2">
    <source>
        <dbReference type="ARBA" id="ARBA00007422"/>
    </source>
</evidence>
<evidence type="ECO:0000256" key="4">
    <source>
        <dbReference type="ARBA" id="ARBA00022490"/>
    </source>
</evidence>
<dbReference type="PROSITE" id="PS51440">
    <property type="entry name" value="TIM_2"/>
    <property type="match status" value="1"/>
</dbReference>
<dbReference type="GO" id="GO:0046166">
    <property type="term" value="P:glyceraldehyde-3-phosphate biosynthetic process"/>
    <property type="evidence" value="ECO:0007669"/>
    <property type="project" value="TreeGrafter"/>
</dbReference>
<feature type="binding site" evidence="7">
    <location>
        <begin position="14"/>
        <end position="16"/>
    </location>
    <ligand>
        <name>substrate</name>
    </ligand>
</feature>
<comment type="pathway">
    <text evidence="7 8">Carbohydrate biosynthesis; gluconeogenesis.</text>
</comment>
<dbReference type="InterPro" id="IPR013785">
    <property type="entry name" value="Aldolase_TIM"/>
</dbReference>
<sequence>MTETAIRTPLIAGNWKMYKTGTQAVAAAKQLADLSKGAQGVDIMIAPTALSLPLVAAALGENSPVRLGAQNIYPGKEGAFTGEVSGEMIRDAGADYVIIGHSERRQYFGETDEIVGFKIRAALDAGLIPVMCIGETESQREADKTFFILDKQISDGLKGFDLKELDSLILAYEPVWAIGTGKTAGPEQVKEVHGFLRTLLKEKYAEDLAAKIRILYGGSVKPGNIKDLMQLEDVDGALVGGASLNPEDFNKIIRF</sequence>
<dbReference type="UniPathway" id="UPA00109">
    <property type="reaction ID" value="UER00189"/>
</dbReference>
<organism evidence="10 11">
    <name type="scientific">Desulfobacter hydrogenophilus</name>
    <dbReference type="NCBI Taxonomy" id="2291"/>
    <lineage>
        <taxon>Bacteria</taxon>
        <taxon>Pseudomonadati</taxon>
        <taxon>Thermodesulfobacteriota</taxon>
        <taxon>Desulfobacteria</taxon>
        <taxon>Desulfobacterales</taxon>
        <taxon>Desulfobacteraceae</taxon>
        <taxon>Desulfobacter</taxon>
    </lineage>
</organism>
<gene>
    <name evidence="7" type="primary">tpiA</name>
    <name evidence="10" type="ORF">DO021_01255</name>
    <name evidence="9" type="ORF">EYB58_11325</name>
</gene>
<dbReference type="PANTHER" id="PTHR21139">
    <property type="entry name" value="TRIOSEPHOSPHATE ISOMERASE"/>
    <property type="match status" value="1"/>
</dbReference>
<dbReference type="InterPro" id="IPR000652">
    <property type="entry name" value="Triosephosphate_isomerase"/>
</dbReference>
<evidence type="ECO:0000256" key="8">
    <source>
        <dbReference type="RuleBase" id="RU363013"/>
    </source>
</evidence>
<reference evidence="10 11" key="1">
    <citation type="submission" date="2018-06" db="EMBL/GenBank/DDBJ databases">
        <title>Complete Genome Sequence of Desulfobacter hydrogenophilus (DSM3380).</title>
        <authorList>
            <person name="Marietou A."/>
            <person name="Schreiber L."/>
            <person name="Marshall I."/>
            <person name="Jorgensen B."/>
        </authorList>
    </citation>
    <scope>NUCLEOTIDE SEQUENCE [LARGE SCALE GENOMIC DNA]</scope>
    <source>
        <strain evidence="10 11">DSM 3380</strain>
    </source>
</reference>
<evidence type="ECO:0000256" key="3">
    <source>
        <dbReference type="ARBA" id="ARBA00022432"/>
    </source>
</evidence>
<dbReference type="Pfam" id="PF00121">
    <property type="entry name" value="TIM"/>
    <property type="match status" value="1"/>
</dbReference>
<dbReference type="GO" id="GO:0004807">
    <property type="term" value="F:triose-phosphate isomerase activity"/>
    <property type="evidence" value="ECO:0007669"/>
    <property type="project" value="UniProtKB-UniRule"/>
</dbReference>
<comment type="function">
    <text evidence="7">Involved in the gluconeogenesis. Catalyzes stereospecifically the conversion of dihydroxyacetone phosphate (DHAP) to D-glyceraldehyde-3-phosphate (G3P).</text>
</comment>
<keyword evidence="3 7" id="KW-0312">Gluconeogenesis</keyword>
<dbReference type="GO" id="GO:0006096">
    <property type="term" value="P:glycolytic process"/>
    <property type="evidence" value="ECO:0007669"/>
    <property type="project" value="UniProtKB-UniRule"/>
</dbReference>
<keyword evidence="6 7" id="KW-0413">Isomerase</keyword>
<feature type="active site" description="Electrophile" evidence="7">
    <location>
        <position position="101"/>
    </location>
</feature>
<keyword evidence="12" id="KW-1185">Reference proteome</keyword>
<comment type="pathway">
    <text evidence="1 7 8">Carbohydrate degradation; glycolysis; D-glyceraldehyde 3-phosphate from glycerone phosphate: step 1/1.</text>
</comment>
<evidence type="ECO:0000256" key="7">
    <source>
        <dbReference type="HAMAP-Rule" id="MF_00147"/>
    </source>
</evidence>
<dbReference type="GO" id="GO:0019563">
    <property type="term" value="P:glycerol catabolic process"/>
    <property type="evidence" value="ECO:0007669"/>
    <property type="project" value="TreeGrafter"/>
</dbReference>
<evidence type="ECO:0000256" key="1">
    <source>
        <dbReference type="ARBA" id="ARBA00004680"/>
    </source>
</evidence>
<evidence type="ECO:0000256" key="6">
    <source>
        <dbReference type="ARBA" id="ARBA00023235"/>
    </source>
</evidence>
<evidence type="ECO:0000313" key="10">
    <source>
        <dbReference type="EMBL" id="RAM03712.1"/>
    </source>
</evidence>
<evidence type="ECO:0000313" key="12">
    <source>
        <dbReference type="Proteomes" id="UP000293902"/>
    </source>
</evidence>
<feature type="binding site" evidence="7">
    <location>
        <position position="179"/>
    </location>
    <ligand>
        <name>substrate</name>
    </ligand>
</feature>
<dbReference type="EMBL" id="QLNI01000002">
    <property type="protein sequence ID" value="RAM03712.1"/>
    <property type="molecule type" value="Genomic_DNA"/>
</dbReference>
<keyword evidence="4 7" id="KW-0963">Cytoplasm</keyword>
<dbReference type="Proteomes" id="UP000248798">
    <property type="component" value="Unassembled WGS sequence"/>
</dbReference>
<evidence type="ECO:0000313" key="11">
    <source>
        <dbReference type="Proteomes" id="UP000248798"/>
    </source>
</evidence>
<proteinExistence type="inferred from homology"/>
<dbReference type="InterPro" id="IPR022896">
    <property type="entry name" value="TrioseP_Isoase_bac/euk"/>
</dbReference>
<dbReference type="EC" id="5.3.1.1" evidence="7 8"/>
<dbReference type="InterPro" id="IPR020861">
    <property type="entry name" value="Triosephosphate_isomerase_AS"/>
</dbReference>
<comment type="catalytic activity">
    <reaction evidence="7 8">
        <text>D-glyceraldehyde 3-phosphate = dihydroxyacetone phosphate</text>
        <dbReference type="Rhea" id="RHEA:18585"/>
        <dbReference type="ChEBI" id="CHEBI:57642"/>
        <dbReference type="ChEBI" id="CHEBI:59776"/>
        <dbReference type="EC" id="5.3.1.1"/>
    </reaction>
</comment>
<comment type="subunit">
    <text evidence="7 8">Homodimer.</text>
</comment>
<dbReference type="NCBIfam" id="TIGR00419">
    <property type="entry name" value="tim"/>
    <property type="match status" value="1"/>
</dbReference>
<accession>A0A328FJN9</accession>
<comment type="subcellular location">
    <subcellularLocation>
        <location evidence="7 8">Cytoplasm</location>
    </subcellularLocation>
</comment>
<dbReference type="InterPro" id="IPR035990">
    <property type="entry name" value="TIM_sf"/>
</dbReference>
<name>A0A328FJN9_9BACT</name>
<reference evidence="9 12" key="2">
    <citation type="submission" date="2019-02" db="EMBL/GenBank/DDBJ databases">
        <title>Complete genome sequence of Desulfobacter hydrogenophilus AcRS1.</title>
        <authorList>
            <person name="Marietou A."/>
            <person name="Lund M.B."/>
            <person name="Marshall I.P.G."/>
            <person name="Schreiber L."/>
            <person name="Jorgensen B."/>
        </authorList>
    </citation>
    <scope>NUCLEOTIDE SEQUENCE [LARGE SCALE GENOMIC DNA]</scope>
    <source>
        <strain evidence="9 12">AcRS1</strain>
    </source>
</reference>
<dbReference type="SUPFAM" id="SSF51351">
    <property type="entry name" value="Triosephosphate isomerase (TIM)"/>
    <property type="match status" value="1"/>
</dbReference>
<dbReference type="CDD" id="cd00311">
    <property type="entry name" value="TIM"/>
    <property type="match status" value="1"/>
</dbReference>
<evidence type="ECO:0000313" key="9">
    <source>
        <dbReference type="EMBL" id="QBH13461.1"/>
    </source>
</evidence>
<dbReference type="RefSeq" id="WP_111952939.1">
    <property type="nucleotide sequence ID" value="NZ_CP036313.1"/>
</dbReference>
<dbReference type="EMBL" id="CP036313">
    <property type="protein sequence ID" value="QBH13461.1"/>
    <property type="molecule type" value="Genomic_DNA"/>
</dbReference>
<dbReference type="GO" id="GO:0006094">
    <property type="term" value="P:gluconeogenesis"/>
    <property type="evidence" value="ECO:0007669"/>
    <property type="project" value="UniProtKB-UniRule"/>
</dbReference>
<dbReference type="HAMAP" id="MF_00147_B">
    <property type="entry name" value="TIM_B"/>
    <property type="match status" value="1"/>
</dbReference>
<dbReference type="UniPathway" id="UPA00138"/>
<dbReference type="AlphaFoldDB" id="A0A328FJN9"/>
<dbReference type="FunFam" id="3.20.20.70:FF:000016">
    <property type="entry name" value="Triosephosphate isomerase"/>
    <property type="match status" value="1"/>
</dbReference>
<protein>
    <recommendedName>
        <fullName evidence="7 8">Triosephosphate isomerase</fullName>
        <shortName evidence="7">TIM</shortName>
        <shortName evidence="7">TPI</shortName>
        <ecNumber evidence="7 8">5.3.1.1</ecNumber>
    </recommendedName>
    <alternativeName>
        <fullName evidence="7">Triose-phosphate isomerase</fullName>
    </alternativeName>
</protein>
<dbReference type="Gene3D" id="3.20.20.70">
    <property type="entry name" value="Aldolase class I"/>
    <property type="match status" value="1"/>
</dbReference>
<feature type="binding site" evidence="7">
    <location>
        <begin position="240"/>
        <end position="241"/>
    </location>
    <ligand>
        <name>substrate</name>
    </ligand>
</feature>
<comment type="similarity">
    <text evidence="2 7 8">Belongs to the triosephosphate isomerase family.</text>
</comment>
<dbReference type="PROSITE" id="PS00171">
    <property type="entry name" value="TIM_1"/>
    <property type="match status" value="1"/>
</dbReference>
<feature type="active site" description="Proton acceptor" evidence="7">
    <location>
        <position position="173"/>
    </location>
</feature>